<evidence type="ECO:0000313" key="2">
    <source>
        <dbReference type="EMBL" id="GAA0566559.1"/>
    </source>
</evidence>
<comment type="caution">
    <text evidence="2">The sequence shown here is derived from an EMBL/GenBank/DDBJ whole genome shotgun (WGS) entry which is preliminary data.</text>
</comment>
<dbReference type="EMBL" id="BAAAFZ010000002">
    <property type="protein sequence ID" value="GAA0566559.1"/>
    <property type="molecule type" value="Genomic_DNA"/>
</dbReference>
<protein>
    <submittedName>
        <fullName evidence="2">Uncharacterized protein</fullName>
    </submittedName>
</protein>
<gene>
    <name evidence="2" type="ORF">GCM10009416_00630</name>
</gene>
<evidence type="ECO:0000256" key="1">
    <source>
        <dbReference type="SAM" id="SignalP"/>
    </source>
</evidence>
<reference evidence="2 3" key="1">
    <citation type="journal article" date="2019" name="Int. J. Syst. Evol. Microbiol.">
        <title>The Global Catalogue of Microorganisms (GCM) 10K type strain sequencing project: providing services to taxonomists for standard genome sequencing and annotation.</title>
        <authorList>
            <consortium name="The Broad Institute Genomics Platform"/>
            <consortium name="The Broad Institute Genome Sequencing Center for Infectious Disease"/>
            <person name="Wu L."/>
            <person name="Ma J."/>
        </authorList>
    </citation>
    <scope>NUCLEOTIDE SEQUENCE [LARGE SCALE GENOMIC DNA]</scope>
    <source>
        <strain evidence="2 3">JCM 9933</strain>
    </source>
</reference>
<accession>A0ABN1EIL5</accession>
<evidence type="ECO:0000313" key="3">
    <source>
        <dbReference type="Proteomes" id="UP001501588"/>
    </source>
</evidence>
<keyword evidence="3" id="KW-1185">Reference proteome</keyword>
<name>A0ABN1EIL5_9PROT</name>
<sequence length="120" mass="12633">MRRSLLLLAFALLGPVLGTAPADAQIRQGFYEIEGRNPDGSPYNGVFALENAPGASWYAAWQVGDVRLLGLGLIQGGVLAVSFIVDGRPGIATYEVEADGRLRGTWSTGGGMGTEVLTPR</sequence>
<dbReference type="RefSeq" id="WP_343893131.1">
    <property type="nucleotide sequence ID" value="NZ_BAAAFZ010000002.1"/>
</dbReference>
<keyword evidence="1" id="KW-0732">Signal</keyword>
<proteinExistence type="predicted"/>
<feature type="chain" id="PRO_5045193343" evidence="1">
    <location>
        <begin position="25"/>
        <end position="120"/>
    </location>
</feature>
<dbReference type="Proteomes" id="UP001501588">
    <property type="component" value="Unassembled WGS sequence"/>
</dbReference>
<organism evidence="2 3">
    <name type="scientific">Craurococcus roseus</name>
    <dbReference type="NCBI Taxonomy" id="77585"/>
    <lineage>
        <taxon>Bacteria</taxon>
        <taxon>Pseudomonadati</taxon>
        <taxon>Pseudomonadota</taxon>
        <taxon>Alphaproteobacteria</taxon>
        <taxon>Acetobacterales</taxon>
        <taxon>Acetobacteraceae</taxon>
        <taxon>Craurococcus</taxon>
    </lineage>
</organism>
<feature type="signal peptide" evidence="1">
    <location>
        <begin position="1"/>
        <end position="24"/>
    </location>
</feature>